<comment type="catalytic activity">
    <reaction evidence="1">
        <text>ATP + protein L-histidine = ADP + protein N-phospho-L-histidine.</text>
        <dbReference type="EC" id="2.7.13.3"/>
    </reaction>
</comment>
<dbReference type="EC" id="2.7.13.3" evidence="2"/>
<gene>
    <name evidence="7" type="ORF">SAMN04488522_104654</name>
</gene>
<organism evidence="7 8">
    <name type="scientific">Pedobacter caeni</name>
    <dbReference type="NCBI Taxonomy" id="288992"/>
    <lineage>
        <taxon>Bacteria</taxon>
        <taxon>Pseudomonadati</taxon>
        <taxon>Bacteroidota</taxon>
        <taxon>Sphingobacteriia</taxon>
        <taxon>Sphingobacteriales</taxon>
        <taxon>Sphingobacteriaceae</taxon>
        <taxon>Pedobacter</taxon>
    </lineage>
</organism>
<name>A0A1M5HGH5_9SPHI</name>
<keyword evidence="3" id="KW-0808">Transferase</keyword>
<dbReference type="Gene3D" id="3.30.565.10">
    <property type="entry name" value="Histidine kinase-like ATPase, C-terminal domain"/>
    <property type="match status" value="1"/>
</dbReference>
<dbReference type="OrthoDB" id="9124519at2"/>
<dbReference type="SMART" id="SM00065">
    <property type="entry name" value="GAF"/>
    <property type="match status" value="1"/>
</dbReference>
<dbReference type="Pfam" id="PF00512">
    <property type="entry name" value="HisKA"/>
    <property type="match status" value="1"/>
</dbReference>
<dbReference type="GO" id="GO:0000155">
    <property type="term" value="F:phosphorelay sensor kinase activity"/>
    <property type="evidence" value="ECO:0007669"/>
    <property type="project" value="InterPro"/>
</dbReference>
<proteinExistence type="predicted"/>
<dbReference type="Gene3D" id="1.10.287.130">
    <property type="match status" value="1"/>
</dbReference>
<dbReference type="Pfam" id="PF01590">
    <property type="entry name" value="GAF"/>
    <property type="match status" value="1"/>
</dbReference>
<dbReference type="Proteomes" id="UP000184287">
    <property type="component" value="Unassembled WGS sequence"/>
</dbReference>
<dbReference type="STRING" id="288992.SAMN04488522_104654"/>
<evidence type="ECO:0000313" key="8">
    <source>
        <dbReference type="Proteomes" id="UP000184287"/>
    </source>
</evidence>
<dbReference type="EMBL" id="FQUQ01000004">
    <property type="protein sequence ID" value="SHG15074.1"/>
    <property type="molecule type" value="Genomic_DNA"/>
</dbReference>
<evidence type="ECO:0000256" key="5">
    <source>
        <dbReference type="ARBA" id="ARBA00023012"/>
    </source>
</evidence>
<dbReference type="Pfam" id="PF02518">
    <property type="entry name" value="HATPase_c"/>
    <property type="match status" value="1"/>
</dbReference>
<dbReference type="SUPFAM" id="SSF55874">
    <property type="entry name" value="ATPase domain of HSP90 chaperone/DNA topoisomerase II/histidine kinase"/>
    <property type="match status" value="1"/>
</dbReference>
<dbReference type="SUPFAM" id="SSF55781">
    <property type="entry name" value="GAF domain-like"/>
    <property type="match status" value="1"/>
</dbReference>
<accession>A0A1M5HGH5</accession>
<keyword evidence="5" id="KW-0902">Two-component regulatory system</keyword>
<dbReference type="PANTHER" id="PTHR43711:SF1">
    <property type="entry name" value="HISTIDINE KINASE 1"/>
    <property type="match status" value="1"/>
</dbReference>
<dbReference type="AlphaFoldDB" id="A0A1M5HGH5"/>
<sequence>MVKSDNLSPDLLQDIEDISRIPVVSTILEVICLTTGMGFAAIARVTEDKWVACSVKDDIQFGLTKGGELKLESTICHEIRQTGKEVVIDHVSDDRNFSAHHTPKLYGFESYISIPIVRKDGSFFGTLCAIDPKPAKLNNPQIIGMFKLYADLISFHLNALDKISITESNLIEERKSSELREQFIAILGHDLRNPLSAVYNSAQMLMRLPLEDRPQRLVRIIKDSAHRMTGLIENVLDLARGRMGDGISVSKNNDQPMQEILEEVISEFQAISPARIIKTEYHFEGPVHCDGMRIAQLFSNLLGNAITHGLPETPIRVRAKSNLTDFSLSITNFSEKIPEEAMAQLFQPFSRGKVKPGQEGLGLGLYISAEIARAHRGKLEVVSNDKETCFTLRIPVNPVVL</sequence>
<dbReference type="InterPro" id="IPR050736">
    <property type="entry name" value="Sensor_HK_Regulatory"/>
</dbReference>
<dbReference type="InterPro" id="IPR005467">
    <property type="entry name" value="His_kinase_dom"/>
</dbReference>
<dbReference type="SMART" id="SM00388">
    <property type="entry name" value="HisKA"/>
    <property type="match status" value="1"/>
</dbReference>
<evidence type="ECO:0000313" key="7">
    <source>
        <dbReference type="EMBL" id="SHG15074.1"/>
    </source>
</evidence>
<evidence type="ECO:0000259" key="6">
    <source>
        <dbReference type="PROSITE" id="PS50109"/>
    </source>
</evidence>
<dbReference type="PANTHER" id="PTHR43711">
    <property type="entry name" value="TWO-COMPONENT HISTIDINE KINASE"/>
    <property type="match status" value="1"/>
</dbReference>
<dbReference type="PROSITE" id="PS50109">
    <property type="entry name" value="HIS_KIN"/>
    <property type="match status" value="1"/>
</dbReference>
<reference evidence="8" key="1">
    <citation type="submission" date="2016-11" db="EMBL/GenBank/DDBJ databases">
        <authorList>
            <person name="Varghese N."/>
            <person name="Submissions S."/>
        </authorList>
    </citation>
    <scope>NUCLEOTIDE SEQUENCE [LARGE SCALE GENOMIC DNA]</scope>
    <source>
        <strain evidence="8">DSM 16990</strain>
    </source>
</reference>
<evidence type="ECO:0000256" key="3">
    <source>
        <dbReference type="ARBA" id="ARBA00022679"/>
    </source>
</evidence>
<feature type="domain" description="Histidine kinase" evidence="6">
    <location>
        <begin position="186"/>
        <end position="398"/>
    </location>
</feature>
<dbReference type="InterPro" id="IPR029016">
    <property type="entry name" value="GAF-like_dom_sf"/>
</dbReference>
<dbReference type="InterPro" id="IPR003661">
    <property type="entry name" value="HisK_dim/P_dom"/>
</dbReference>
<dbReference type="SMART" id="SM00387">
    <property type="entry name" value="HATPase_c"/>
    <property type="match status" value="1"/>
</dbReference>
<evidence type="ECO:0000256" key="1">
    <source>
        <dbReference type="ARBA" id="ARBA00000085"/>
    </source>
</evidence>
<evidence type="ECO:0000256" key="4">
    <source>
        <dbReference type="ARBA" id="ARBA00022777"/>
    </source>
</evidence>
<keyword evidence="8" id="KW-1185">Reference proteome</keyword>
<dbReference type="SUPFAM" id="SSF47384">
    <property type="entry name" value="Homodimeric domain of signal transducing histidine kinase"/>
    <property type="match status" value="1"/>
</dbReference>
<dbReference type="InterPro" id="IPR003594">
    <property type="entry name" value="HATPase_dom"/>
</dbReference>
<dbReference type="InterPro" id="IPR036890">
    <property type="entry name" value="HATPase_C_sf"/>
</dbReference>
<dbReference type="InterPro" id="IPR003018">
    <property type="entry name" value="GAF"/>
</dbReference>
<dbReference type="CDD" id="cd00082">
    <property type="entry name" value="HisKA"/>
    <property type="match status" value="1"/>
</dbReference>
<dbReference type="RefSeq" id="WP_073233366.1">
    <property type="nucleotide sequence ID" value="NZ_FQUQ01000004.1"/>
</dbReference>
<evidence type="ECO:0000256" key="2">
    <source>
        <dbReference type="ARBA" id="ARBA00012438"/>
    </source>
</evidence>
<protein>
    <recommendedName>
        <fullName evidence="2">histidine kinase</fullName>
        <ecNumber evidence="2">2.7.13.3</ecNumber>
    </recommendedName>
</protein>
<dbReference type="InterPro" id="IPR036097">
    <property type="entry name" value="HisK_dim/P_sf"/>
</dbReference>
<dbReference type="Gene3D" id="3.30.450.40">
    <property type="match status" value="1"/>
</dbReference>
<keyword evidence="4" id="KW-0418">Kinase</keyword>